<proteinExistence type="predicted"/>
<name>A0A9P5R784_9FUNG</name>
<dbReference type="AlphaFoldDB" id="A0A9P5R784"/>
<dbReference type="OrthoDB" id="2402888at2759"/>
<sequence length="176" mass="20040">SHYLKFSDEIPRNINEREGFGDLIWPFIRGALTLADIPSRCFEIPVVGTKERKNYGRDLSVETEEQALMADGVALFGDHQIYLAEASLIYEPKLDKQVKDKFKLVRCMRDSWNSQIRSIAREAMPPTGMSVFGSTSFGDETKFYAMDFAGTYRLRQVGRMLVPLGKAHFGSRMEIC</sequence>
<gene>
    <name evidence="1" type="ORF">BG015_005436</name>
</gene>
<comment type="caution">
    <text evidence="1">The sequence shown here is derived from an EMBL/GenBank/DDBJ whole genome shotgun (WGS) entry which is preliminary data.</text>
</comment>
<evidence type="ECO:0000313" key="2">
    <source>
        <dbReference type="Proteomes" id="UP000748756"/>
    </source>
</evidence>
<feature type="non-terminal residue" evidence="1">
    <location>
        <position position="1"/>
    </location>
</feature>
<protein>
    <submittedName>
        <fullName evidence="1">Uncharacterized protein</fullName>
    </submittedName>
</protein>
<feature type="non-terminal residue" evidence="1">
    <location>
        <position position="176"/>
    </location>
</feature>
<reference evidence="1" key="1">
    <citation type="journal article" date="2020" name="Fungal Divers.">
        <title>Resolving the Mortierellaceae phylogeny through synthesis of multi-gene phylogenetics and phylogenomics.</title>
        <authorList>
            <person name="Vandepol N."/>
            <person name="Liber J."/>
            <person name="Desiro A."/>
            <person name="Na H."/>
            <person name="Kennedy M."/>
            <person name="Barry K."/>
            <person name="Grigoriev I.V."/>
            <person name="Miller A.N."/>
            <person name="O'Donnell K."/>
            <person name="Stajich J.E."/>
            <person name="Bonito G."/>
        </authorList>
    </citation>
    <scope>NUCLEOTIDE SEQUENCE</scope>
    <source>
        <strain evidence="1">NRRL 6426</strain>
    </source>
</reference>
<evidence type="ECO:0000313" key="1">
    <source>
        <dbReference type="EMBL" id="KAF9122917.1"/>
    </source>
</evidence>
<accession>A0A9P5R784</accession>
<dbReference type="EMBL" id="JAAAUQ010002518">
    <property type="protein sequence ID" value="KAF9122917.1"/>
    <property type="molecule type" value="Genomic_DNA"/>
</dbReference>
<organism evidence="1 2">
    <name type="scientific">Linnemannia schmuckeri</name>
    <dbReference type="NCBI Taxonomy" id="64567"/>
    <lineage>
        <taxon>Eukaryota</taxon>
        <taxon>Fungi</taxon>
        <taxon>Fungi incertae sedis</taxon>
        <taxon>Mucoromycota</taxon>
        <taxon>Mortierellomycotina</taxon>
        <taxon>Mortierellomycetes</taxon>
        <taxon>Mortierellales</taxon>
        <taxon>Mortierellaceae</taxon>
        <taxon>Linnemannia</taxon>
    </lineage>
</organism>
<keyword evidence="2" id="KW-1185">Reference proteome</keyword>
<dbReference type="Proteomes" id="UP000748756">
    <property type="component" value="Unassembled WGS sequence"/>
</dbReference>